<dbReference type="InterPro" id="IPR043136">
    <property type="entry name" value="B30.2/SPRY_sf"/>
</dbReference>
<evidence type="ECO:0000313" key="4">
    <source>
        <dbReference type="WBParaSite" id="jg26594.2"/>
    </source>
</evidence>
<feature type="compositionally biased region" description="Polar residues" evidence="1">
    <location>
        <begin position="450"/>
        <end position="461"/>
    </location>
</feature>
<accession>A0A915E641</accession>
<dbReference type="WBParaSite" id="jg26594.2">
    <property type="protein sequence ID" value="jg26594.2"/>
    <property type="gene ID" value="jg26594"/>
</dbReference>
<proteinExistence type="predicted"/>
<dbReference type="Pfam" id="PF00622">
    <property type="entry name" value="SPRY"/>
    <property type="match status" value="1"/>
</dbReference>
<dbReference type="InterPro" id="IPR050618">
    <property type="entry name" value="Ubq-SigPath_Reg"/>
</dbReference>
<evidence type="ECO:0000259" key="2">
    <source>
        <dbReference type="PROSITE" id="PS50188"/>
    </source>
</evidence>
<dbReference type="PROSITE" id="PS50188">
    <property type="entry name" value="B302_SPRY"/>
    <property type="match status" value="1"/>
</dbReference>
<feature type="compositionally biased region" description="Low complexity" evidence="1">
    <location>
        <begin position="386"/>
        <end position="404"/>
    </location>
</feature>
<reference evidence="4" key="1">
    <citation type="submission" date="2022-11" db="UniProtKB">
        <authorList>
            <consortium name="WormBaseParasite"/>
        </authorList>
    </citation>
    <scope>IDENTIFICATION</scope>
</reference>
<protein>
    <submittedName>
        <fullName evidence="4">B30.2/SPRY domain-containing protein</fullName>
    </submittedName>
</protein>
<keyword evidence="3" id="KW-1185">Reference proteome</keyword>
<dbReference type="PANTHER" id="PTHR12864">
    <property type="entry name" value="RAN BINDING PROTEIN 9-RELATED"/>
    <property type="match status" value="1"/>
</dbReference>
<evidence type="ECO:0000313" key="3">
    <source>
        <dbReference type="Proteomes" id="UP000887574"/>
    </source>
</evidence>
<feature type="region of interest" description="Disordered" evidence="1">
    <location>
        <begin position="378"/>
        <end position="473"/>
    </location>
</feature>
<dbReference type="CDD" id="cd12909">
    <property type="entry name" value="SPRY_RanBP9_10"/>
    <property type="match status" value="1"/>
</dbReference>
<dbReference type="InterPro" id="IPR001870">
    <property type="entry name" value="B30.2/SPRY"/>
</dbReference>
<dbReference type="Proteomes" id="UP000887574">
    <property type="component" value="Unplaced"/>
</dbReference>
<dbReference type="InterPro" id="IPR035782">
    <property type="entry name" value="SPRY_RanBP9/10"/>
</dbReference>
<feature type="domain" description="B30.2/SPRY" evidence="2">
    <location>
        <begin position="9"/>
        <end position="198"/>
    </location>
</feature>
<dbReference type="InterPro" id="IPR003877">
    <property type="entry name" value="SPRY_dom"/>
</dbReference>
<name>A0A915E641_9BILA</name>
<dbReference type="SUPFAM" id="SSF49899">
    <property type="entry name" value="Concanavalin A-like lectins/glucanases"/>
    <property type="match status" value="1"/>
</dbReference>
<feature type="compositionally biased region" description="Basic residues" evidence="1">
    <location>
        <begin position="439"/>
        <end position="449"/>
    </location>
</feature>
<dbReference type="AlphaFoldDB" id="A0A915E641"/>
<dbReference type="InterPro" id="IPR013320">
    <property type="entry name" value="ConA-like_dom_sf"/>
</dbReference>
<sequence>MFEVDEAAVVKRLARLYPFVNMKKESLPRHWSATDRFNSLNISNDLLRIRYKGKGASHKDAAAVRANRPIPKSTIVYYYEIKIINKGIHGYMGVGFSEKSVNLNRLPGWDSISFGYHGDDGNFFSSSGKGVEYGPTFTIDDIVGCGINFATREIFFTKNGINLGVASKNVSISAELYPTVGMQTVGEMIDANFGQKPFMYDIEKEIQSAKTKTIKSIQSIELPPEKALWMNRTVSAWLAHEGYSQALEAFNKTTGLSQPVPCKTEFGGGPKVGGRSSLNVILENSCEHSNTAQSSRRSVVKTVHEAIQEEMDSRRSIIRLVQDGKTNEAVERAFVPTLLSSNKQLWMLLKIQQFVEMLANISKDSSLETMNGKINASQSRDYGCFSSTSPSRPSSSHAHASGSRQSKRSSNLEGNGCTRNAVKRRSSEEDGSGEALRQSPRRANIHHSRSSTMEPLESQNGGEPMEILEGALGNGNTAANGNCDASSVLAGTPPSSTTIIEEFEDFSEITDGLPLIGNGNSVSSGPENGTYSKEELQPYEKYLPLIAFGANISRFADHFCDSAGSSALRRRMAPECLSARPKQRNLVAKALNSAILEHFNRDSSSQLDEYFRKAKTLRQAALVNSSGSLFADIDALVFGDHDHNNVLAGEEVSDKDDCDQ</sequence>
<evidence type="ECO:0000256" key="1">
    <source>
        <dbReference type="SAM" id="MobiDB-lite"/>
    </source>
</evidence>
<dbReference type="Gene3D" id="2.60.120.920">
    <property type="match status" value="1"/>
</dbReference>
<dbReference type="SMART" id="SM00449">
    <property type="entry name" value="SPRY"/>
    <property type="match status" value="1"/>
</dbReference>
<organism evidence="3 4">
    <name type="scientific">Ditylenchus dipsaci</name>
    <dbReference type="NCBI Taxonomy" id="166011"/>
    <lineage>
        <taxon>Eukaryota</taxon>
        <taxon>Metazoa</taxon>
        <taxon>Ecdysozoa</taxon>
        <taxon>Nematoda</taxon>
        <taxon>Chromadorea</taxon>
        <taxon>Rhabditida</taxon>
        <taxon>Tylenchina</taxon>
        <taxon>Tylenchomorpha</taxon>
        <taxon>Sphaerularioidea</taxon>
        <taxon>Anguinidae</taxon>
        <taxon>Anguininae</taxon>
        <taxon>Ditylenchus</taxon>
    </lineage>
</organism>